<sequence length="86" mass="9880">MYSFPLHSAGPFGNDVDGAWMNASTFLRVLALEGLGWKDIHATYNDDTNNPLAFRGFYNYMLSYLLRKAKHKITKKLRRARTVIGR</sequence>
<dbReference type="Proteomes" id="UP000198771">
    <property type="component" value="Unassembled WGS sequence"/>
</dbReference>
<gene>
    <name evidence="1" type="ORF">SAMN05660653_00921</name>
</gene>
<dbReference type="EMBL" id="FMXO01000004">
    <property type="protein sequence ID" value="SDB18623.1"/>
    <property type="molecule type" value="Genomic_DNA"/>
</dbReference>
<name>A0A1G6BDG1_9BACT</name>
<accession>A0A1G6BDG1</accession>
<proteinExistence type="predicted"/>
<dbReference type="AlphaFoldDB" id="A0A1G6BDG1"/>
<evidence type="ECO:0000313" key="1">
    <source>
        <dbReference type="EMBL" id="SDB18623.1"/>
    </source>
</evidence>
<reference evidence="1 2" key="1">
    <citation type="submission" date="2016-10" db="EMBL/GenBank/DDBJ databases">
        <authorList>
            <person name="de Groot N.N."/>
        </authorList>
    </citation>
    <scope>NUCLEOTIDE SEQUENCE [LARGE SCALE GENOMIC DNA]</scope>
    <source>
        <strain evidence="1 2">ASO4-2</strain>
    </source>
</reference>
<protein>
    <submittedName>
        <fullName evidence="1">Uncharacterized protein</fullName>
    </submittedName>
</protein>
<keyword evidence="2" id="KW-1185">Reference proteome</keyword>
<evidence type="ECO:0000313" key="2">
    <source>
        <dbReference type="Proteomes" id="UP000198771"/>
    </source>
</evidence>
<organism evidence="1 2">
    <name type="scientific">Desulfonatronum thiosulfatophilum</name>
    <dbReference type="NCBI Taxonomy" id="617002"/>
    <lineage>
        <taxon>Bacteria</taxon>
        <taxon>Pseudomonadati</taxon>
        <taxon>Thermodesulfobacteriota</taxon>
        <taxon>Desulfovibrionia</taxon>
        <taxon>Desulfovibrionales</taxon>
        <taxon>Desulfonatronaceae</taxon>
        <taxon>Desulfonatronum</taxon>
    </lineage>
</organism>